<feature type="compositionally biased region" description="Low complexity" evidence="2">
    <location>
        <begin position="367"/>
        <end position="379"/>
    </location>
</feature>
<evidence type="ECO:0000313" key="3">
    <source>
        <dbReference type="EMBL" id="CDO56154.1"/>
    </source>
</evidence>
<accession>A0A0J9XF43</accession>
<feature type="compositionally biased region" description="Low complexity" evidence="2">
    <location>
        <begin position="330"/>
        <end position="343"/>
    </location>
</feature>
<dbReference type="EMBL" id="CCBN010000014">
    <property type="protein sequence ID" value="CDO56154.1"/>
    <property type="molecule type" value="Genomic_DNA"/>
</dbReference>
<feature type="region of interest" description="Disordered" evidence="2">
    <location>
        <begin position="227"/>
        <end position="343"/>
    </location>
</feature>
<dbReference type="AlphaFoldDB" id="A0A0J9XF43"/>
<protein>
    <submittedName>
        <fullName evidence="3">Uncharacterized protein</fullName>
    </submittedName>
</protein>
<feature type="compositionally biased region" description="Basic residues" evidence="2">
    <location>
        <begin position="48"/>
        <end position="58"/>
    </location>
</feature>
<dbReference type="Proteomes" id="UP000242525">
    <property type="component" value="Unassembled WGS sequence"/>
</dbReference>
<gene>
    <name evidence="3" type="ORF">BN980_GECA14s00175g</name>
</gene>
<feature type="compositionally biased region" description="Acidic residues" evidence="2">
    <location>
        <begin position="422"/>
        <end position="441"/>
    </location>
</feature>
<feature type="compositionally biased region" description="Polar residues" evidence="2">
    <location>
        <begin position="152"/>
        <end position="168"/>
    </location>
</feature>
<feature type="coiled-coil region" evidence="1">
    <location>
        <begin position="176"/>
        <end position="224"/>
    </location>
</feature>
<feature type="compositionally biased region" description="Low complexity" evidence="2">
    <location>
        <begin position="282"/>
        <end position="295"/>
    </location>
</feature>
<evidence type="ECO:0000256" key="1">
    <source>
        <dbReference type="SAM" id="Coils"/>
    </source>
</evidence>
<feature type="region of interest" description="Disordered" evidence="2">
    <location>
        <begin position="152"/>
        <end position="172"/>
    </location>
</feature>
<keyword evidence="1" id="KW-0175">Coiled coil</keyword>
<feature type="compositionally biased region" description="Basic and acidic residues" evidence="2">
    <location>
        <begin position="31"/>
        <end position="47"/>
    </location>
</feature>
<organism evidence="3 4">
    <name type="scientific">Geotrichum candidum</name>
    <name type="common">Oospora lactis</name>
    <name type="synonym">Dipodascus geotrichum</name>
    <dbReference type="NCBI Taxonomy" id="1173061"/>
    <lineage>
        <taxon>Eukaryota</taxon>
        <taxon>Fungi</taxon>
        <taxon>Dikarya</taxon>
        <taxon>Ascomycota</taxon>
        <taxon>Saccharomycotina</taxon>
        <taxon>Dipodascomycetes</taxon>
        <taxon>Dipodascales</taxon>
        <taxon>Dipodascaceae</taxon>
        <taxon>Geotrichum</taxon>
    </lineage>
</organism>
<evidence type="ECO:0000256" key="2">
    <source>
        <dbReference type="SAM" id="MobiDB-lite"/>
    </source>
</evidence>
<reference evidence="3" key="1">
    <citation type="submission" date="2014-03" db="EMBL/GenBank/DDBJ databases">
        <authorList>
            <person name="Casaregola S."/>
        </authorList>
    </citation>
    <scope>NUCLEOTIDE SEQUENCE [LARGE SCALE GENOMIC DNA]</scope>
    <source>
        <strain evidence="3">CLIB 918</strain>
    </source>
</reference>
<proteinExistence type="predicted"/>
<sequence>MSRRRPLAATTDYREQDPSEGDDDIFGPTVLKDKLNTHHNVRLDGKSGTKKATTKKANTKTSTIASKARSKSKPVSGLESGAALPRKTNSMASVTRNSAALYGQLRQADAKINGLLARSTQLALEARHLTTEHTKAQLHAHECELAQEKANFTSAATTEPTTKSAGTSDNKDAETIAQLRKDLDKAKQDVAARDATAYEQAAELRKLTAEIKKLKAKAAAVAVAKENEATTEPTKRARAQKKTIAATNPATEEVKAPPKRRRRAAAPTTLLETPPPPTRFQAPATKAAASTATAEVADKNTKAAPVQSFSTTPFLSRKTKAPTAAETDNSGSPSASSRPAAVEASKKSSLMVSLFDDDTSVDLSQNSSSASATTVPTTKSTKRATKRTLASKLTSPKKPEAAAPRKRRRKLNPSAKVRLFQDDEDADDNDEEENGNDDYENNNDTTRNNEKLNGPILAAPGKTNTVAGGRQISPLKARNRGLSFKV</sequence>
<evidence type="ECO:0000313" key="4">
    <source>
        <dbReference type="Proteomes" id="UP000242525"/>
    </source>
</evidence>
<name>A0A0J9XF43_GEOCN</name>
<keyword evidence="4" id="KW-1185">Reference proteome</keyword>
<feature type="region of interest" description="Disordered" evidence="2">
    <location>
        <begin position="1"/>
        <end position="91"/>
    </location>
</feature>
<comment type="caution">
    <text evidence="3">The sequence shown here is derived from an EMBL/GenBank/DDBJ whole genome shotgun (WGS) entry which is preliminary data.</text>
</comment>
<feature type="region of interest" description="Disordered" evidence="2">
    <location>
        <begin position="361"/>
        <end position="486"/>
    </location>
</feature>